<dbReference type="eggNOG" id="COG1216">
    <property type="taxonomic scope" value="Bacteria"/>
</dbReference>
<name>Q30W32_OLEA2</name>
<feature type="transmembrane region" description="Helical" evidence="1">
    <location>
        <begin position="230"/>
        <end position="251"/>
    </location>
</feature>
<dbReference type="Gene3D" id="3.90.550.10">
    <property type="entry name" value="Spore Coat Polysaccharide Biosynthesis Protein SpsA, Chain A"/>
    <property type="match status" value="1"/>
</dbReference>
<evidence type="ECO:0000256" key="1">
    <source>
        <dbReference type="SAM" id="Phobius"/>
    </source>
</evidence>
<organism evidence="3 4">
    <name type="scientific">Oleidesulfovibrio alaskensis (strain ATCC BAA-1058 / DSM 17464 / G20)</name>
    <name type="common">Desulfovibrio alaskensis</name>
    <dbReference type="NCBI Taxonomy" id="207559"/>
    <lineage>
        <taxon>Bacteria</taxon>
        <taxon>Pseudomonadati</taxon>
        <taxon>Thermodesulfobacteriota</taxon>
        <taxon>Desulfovibrionia</taxon>
        <taxon>Desulfovibrionales</taxon>
        <taxon>Desulfovibrionaceae</taxon>
        <taxon>Oleidesulfovibrio</taxon>
    </lineage>
</organism>
<reference evidence="3 4" key="1">
    <citation type="journal article" date="2011" name="J. Bacteriol.">
        <title>Complete genome sequence and updated annotation of Desulfovibrio alaskensis G20.</title>
        <authorList>
            <person name="Hauser L.J."/>
            <person name="Land M.L."/>
            <person name="Brown S.D."/>
            <person name="Larimer F."/>
            <person name="Keller K.L."/>
            <person name="Rapp-Giles B.J."/>
            <person name="Price M.N."/>
            <person name="Lin M."/>
            <person name="Bruce D.C."/>
            <person name="Detter J.C."/>
            <person name="Tapia R."/>
            <person name="Han C.S."/>
            <person name="Goodwin L.A."/>
            <person name="Cheng J.F."/>
            <person name="Pitluck S."/>
            <person name="Copeland A."/>
            <person name="Lucas S."/>
            <person name="Nolan M."/>
            <person name="Lapidus A.L."/>
            <person name="Palumbo A.V."/>
            <person name="Wall J.D."/>
        </authorList>
    </citation>
    <scope>NUCLEOTIDE SEQUENCE [LARGE SCALE GENOMIC DNA]</scope>
    <source>
        <strain evidence="4">ATCC BAA 1058 / DSM 17464 / G20</strain>
    </source>
</reference>
<dbReference type="CDD" id="cd04179">
    <property type="entry name" value="DPM_DPG-synthase_like"/>
    <property type="match status" value="1"/>
</dbReference>
<dbReference type="RefSeq" id="WP_011369047.1">
    <property type="nucleotide sequence ID" value="NC_007519.1"/>
</dbReference>
<dbReference type="PANTHER" id="PTHR48090:SF7">
    <property type="entry name" value="RFBJ PROTEIN"/>
    <property type="match status" value="1"/>
</dbReference>
<dbReference type="InterPro" id="IPR050256">
    <property type="entry name" value="Glycosyltransferase_2"/>
</dbReference>
<accession>Q30W32</accession>
<dbReference type="CAZy" id="GT2">
    <property type="family name" value="Glycosyltransferase Family 2"/>
</dbReference>
<dbReference type="HOGENOM" id="CLU_033536_7_1_7"/>
<evidence type="ECO:0000313" key="4">
    <source>
        <dbReference type="Proteomes" id="UP000002710"/>
    </source>
</evidence>
<dbReference type="InterPro" id="IPR001173">
    <property type="entry name" value="Glyco_trans_2-like"/>
</dbReference>
<proteinExistence type="predicted"/>
<feature type="domain" description="Glycosyltransferase 2-like" evidence="2">
    <location>
        <begin position="5"/>
        <end position="159"/>
    </location>
</feature>
<dbReference type="PANTHER" id="PTHR48090">
    <property type="entry name" value="UNDECAPRENYL-PHOSPHATE 4-DEOXY-4-FORMAMIDO-L-ARABINOSE TRANSFERASE-RELATED"/>
    <property type="match status" value="1"/>
</dbReference>
<dbReference type="SUPFAM" id="SSF53448">
    <property type="entry name" value="Nucleotide-diphospho-sugar transferases"/>
    <property type="match status" value="1"/>
</dbReference>
<protein>
    <submittedName>
        <fullName evidence="3">Glycosyl transferase family 2</fullName>
    </submittedName>
</protein>
<dbReference type="EMBL" id="CP000112">
    <property type="protein sequence ID" value="ABB40114.1"/>
    <property type="molecule type" value="Genomic_DNA"/>
</dbReference>
<dbReference type="KEGG" id="dde:Dde_3320"/>
<evidence type="ECO:0000259" key="2">
    <source>
        <dbReference type="Pfam" id="PF00535"/>
    </source>
</evidence>
<sequence length="301" mass="33292">MSNITIIIPSYNDASGLRQSLPPLINKAKENAWEIIVVNDCSTDDTVAALQEFDSAVTVITNEVNMGYGASIKRGILAAKTEWVASMDADGQHRIADLEAMAARLKDDDVDALIGKRDKSSHVPFVRMPGKWVLAHAANFITGRKIPDINCGLRILRRRFMLSLLSLTSDGFSFSTSTLVCLLQLGCRVQFVPVTVDERIGKSTVKQVRDDFYTLMLILRLITLFKPLRVFLPLSLILFAATFINQMYVFATQGLDITTATVVGGLGGLFIFCMALLADQISGLRRDLLLRDIKMEQLSCK</sequence>
<dbReference type="InterPro" id="IPR029044">
    <property type="entry name" value="Nucleotide-diphossugar_trans"/>
</dbReference>
<gene>
    <name evidence="3" type="ordered locus">Dde_3320</name>
</gene>
<dbReference type="Proteomes" id="UP000002710">
    <property type="component" value="Chromosome"/>
</dbReference>
<keyword evidence="1" id="KW-0812">Transmembrane</keyword>
<dbReference type="Pfam" id="PF00535">
    <property type="entry name" value="Glycos_transf_2"/>
    <property type="match status" value="1"/>
</dbReference>
<feature type="transmembrane region" description="Helical" evidence="1">
    <location>
        <begin position="257"/>
        <end position="278"/>
    </location>
</feature>
<keyword evidence="1" id="KW-0472">Membrane</keyword>
<keyword evidence="1" id="KW-1133">Transmembrane helix</keyword>
<keyword evidence="3" id="KW-0808">Transferase</keyword>
<evidence type="ECO:0000313" key="3">
    <source>
        <dbReference type="EMBL" id="ABB40114.1"/>
    </source>
</evidence>
<dbReference type="STRING" id="207559.Dde_3320"/>
<dbReference type="GO" id="GO:0016740">
    <property type="term" value="F:transferase activity"/>
    <property type="evidence" value="ECO:0007669"/>
    <property type="project" value="UniProtKB-KW"/>
</dbReference>
<keyword evidence="4" id="KW-1185">Reference proteome</keyword>
<dbReference type="AlphaFoldDB" id="Q30W32"/>